<protein>
    <recommendedName>
        <fullName evidence="1">DUF1330 domain-containing protein</fullName>
    </recommendedName>
</protein>
<dbReference type="DNASU" id="4314127"/>
<dbReference type="Pfam" id="PF07045">
    <property type="entry name" value="DUF1330"/>
    <property type="match status" value="1"/>
</dbReference>
<name>Q0B4Y8_BURCM</name>
<proteinExistence type="predicted"/>
<dbReference type="eggNOG" id="COG5470">
    <property type="taxonomic scope" value="Bacteria"/>
</dbReference>
<evidence type="ECO:0000259" key="1">
    <source>
        <dbReference type="Pfam" id="PF07045"/>
    </source>
</evidence>
<feature type="domain" description="DUF1330" evidence="1">
    <location>
        <begin position="29"/>
        <end position="122"/>
    </location>
</feature>
<dbReference type="InterPro" id="IPR010753">
    <property type="entry name" value="DUF1330"/>
</dbReference>
<gene>
    <name evidence="2" type="ordered locus">Bamb_5237</name>
</gene>
<evidence type="ECO:0000313" key="2">
    <source>
        <dbReference type="EMBL" id="ABI90785.1"/>
    </source>
</evidence>
<accession>Q0B4Y8</accession>
<dbReference type="InterPro" id="IPR011008">
    <property type="entry name" value="Dimeric_a/b-barrel"/>
</dbReference>
<dbReference type="Proteomes" id="UP000000662">
    <property type="component" value="Chromosome 2"/>
</dbReference>
<organism evidence="2 3">
    <name type="scientific">Burkholderia ambifaria (strain ATCC BAA-244 / DSM 16087 / CCUG 44356 / LMG 19182 / AMMD)</name>
    <name type="common">Burkholderia cepacia (strain AMMD)</name>
    <dbReference type="NCBI Taxonomy" id="339670"/>
    <lineage>
        <taxon>Bacteria</taxon>
        <taxon>Pseudomonadati</taxon>
        <taxon>Pseudomonadota</taxon>
        <taxon>Betaproteobacteria</taxon>
        <taxon>Burkholderiales</taxon>
        <taxon>Burkholderiaceae</taxon>
        <taxon>Burkholderia</taxon>
        <taxon>Burkholderia cepacia complex</taxon>
    </lineage>
</organism>
<dbReference type="AlphaFoldDB" id="Q0B4Y8"/>
<sequence>MDLLTSQVIDARRARTDHGCIDTPEPAMTAYAIAHLHDVQMCDDIVDYLERMDGTLAPFDGHFVIHGARPDVREGVWRGDLIAIAFPDLDTARAWYGSDAYQQIQPLRARHASGPLILIDGVDERHKATDILR</sequence>
<dbReference type="EMBL" id="CP000441">
    <property type="protein sequence ID" value="ABI90785.1"/>
    <property type="molecule type" value="Genomic_DNA"/>
</dbReference>
<evidence type="ECO:0000313" key="3">
    <source>
        <dbReference type="Proteomes" id="UP000000662"/>
    </source>
</evidence>
<keyword evidence="3" id="KW-1185">Reference proteome</keyword>
<reference evidence="2" key="1">
    <citation type="submission" date="2006-08" db="EMBL/GenBank/DDBJ databases">
        <title>Complete sequence of Chromosome 2 of Burkholderia cepacia AMMD.</title>
        <authorList>
            <consortium name="US DOE Joint Genome Institute"/>
            <person name="Copeland A."/>
            <person name="Lucas S."/>
            <person name="Lapidus A."/>
            <person name="Barry K."/>
            <person name="Detter J.C."/>
            <person name="Glavina del Rio T."/>
            <person name="Hammon N."/>
            <person name="Israni S."/>
            <person name="Pitluck S."/>
            <person name="Bruce D."/>
            <person name="Chain P."/>
            <person name="Malfatti S."/>
            <person name="Shin M."/>
            <person name="Vergez L."/>
            <person name="Schmutz J."/>
            <person name="Larimer F."/>
            <person name="Land M."/>
            <person name="Hauser L."/>
            <person name="Kyrpides N."/>
            <person name="Kim E."/>
            <person name="Parke J."/>
            <person name="Coenye T."/>
            <person name="Konstantinidis K."/>
            <person name="Ramette A."/>
            <person name="Tiedje J."/>
            <person name="Richardson P."/>
        </authorList>
    </citation>
    <scope>NUCLEOTIDE SEQUENCE</scope>
    <source>
        <strain evidence="2">AMMD</strain>
    </source>
</reference>
<dbReference type="Gene3D" id="3.30.70.100">
    <property type="match status" value="1"/>
</dbReference>
<dbReference type="SUPFAM" id="SSF54909">
    <property type="entry name" value="Dimeric alpha+beta barrel"/>
    <property type="match status" value="1"/>
</dbReference>
<dbReference type="PANTHER" id="PTHR41521:SF4">
    <property type="entry name" value="BLR0684 PROTEIN"/>
    <property type="match status" value="1"/>
</dbReference>
<dbReference type="PANTHER" id="PTHR41521">
    <property type="match status" value="1"/>
</dbReference>
<dbReference type="KEGG" id="bam:Bamb_5237"/>